<comment type="caution">
    <text evidence="2">The sequence shown here is derived from an EMBL/GenBank/DDBJ whole genome shotgun (WGS) entry which is preliminary data.</text>
</comment>
<name>A0A3D3RDU6_9PLAN</name>
<feature type="transmembrane region" description="Helical" evidence="1">
    <location>
        <begin position="192"/>
        <end position="211"/>
    </location>
</feature>
<gene>
    <name evidence="2" type="ORF">DIT97_28585</name>
</gene>
<feature type="transmembrane region" description="Helical" evidence="1">
    <location>
        <begin position="217"/>
        <end position="233"/>
    </location>
</feature>
<evidence type="ECO:0000313" key="3">
    <source>
        <dbReference type="Proteomes" id="UP000263642"/>
    </source>
</evidence>
<dbReference type="Proteomes" id="UP000263642">
    <property type="component" value="Unassembled WGS sequence"/>
</dbReference>
<reference evidence="2 3" key="1">
    <citation type="journal article" date="2018" name="Nat. Biotechnol.">
        <title>A standardized bacterial taxonomy based on genome phylogeny substantially revises the tree of life.</title>
        <authorList>
            <person name="Parks D.H."/>
            <person name="Chuvochina M."/>
            <person name="Waite D.W."/>
            <person name="Rinke C."/>
            <person name="Skarshewski A."/>
            <person name="Chaumeil P.A."/>
            <person name="Hugenholtz P."/>
        </authorList>
    </citation>
    <scope>NUCLEOTIDE SEQUENCE [LARGE SCALE GENOMIC DNA]</scope>
    <source>
        <strain evidence="2">UBA9375</strain>
    </source>
</reference>
<protein>
    <submittedName>
        <fullName evidence="2">Uncharacterized protein</fullName>
    </submittedName>
</protein>
<evidence type="ECO:0000313" key="2">
    <source>
        <dbReference type="EMBL" id="HCO26776.1"/>
    </source>
</evidence>
<feature type="transmembrane region" description="Helical" evidence="1">
    <location>
        <begin position="31"/>
        <end position="55"/>
    </location>
</feature>
<accession>A0A3D3RDU6</accession>
<keyword evidence="1" id="KW-0812">Transmembrane</keyword>
<sequence length="256" mass="30076">MQTWFCIYAGVIFKLMNDTQFTKCYRLRRDYLYLGILGSILSLIFGTGFSLAAFWNLDGSFRYPVPTAIFIVVFFLFFMLLGIWIILAYFRERLEISRDALIKHDVFHVTEISFDEITHLQWFSMSGAILVESRFQKFKIHIDNFQKAEQIEITECLRNSIEYDLQEGWDKYRRLKSSLFETADQPVKPGSFMPVILVLIFSGVFLVAWWFDQGVRYLVISLINLAAAIWWFSDFRKKRLKAALSVEPEQRGEADS</sequence>
<evidence type="ECO:0000256" key="1">
    <source>
        <dbReference type="SAM" id="Phobius"/>
    </source>
</evidence>
<feature type="transmembrane region" description="Helical" evidence="1">
    <location>
        <begin position="67"/>
        <end position="90"/>
    </location>
</feature>
<dbReference type="EMBL" id="DQAY01000176">
    <property type="protein sequence ID" value="HCO26776.1"/>
    <property type="molecule type" value="Genomic_DNA"/>
</dbReference>
<keyword evidence="1" id="KW-0472">Membrane</keyword>
<keyword evidence="1" id="KW-1133">Transmembrane helix</keyword>
<dbReference type="AlphaFoldDB" id="A0A3D3RDU6"/>
<organism evidence="2 3">
    <name type="scientific">Gimesia maris</name>
    <dbReference type="NCBI Taxonomy" id="122"/>
    <lineage>
        <taxon>Bacteria</taxon>
        <taxon>Pseudomonadati</taxon>
        <taxon>Planctomycetota</taxon>
        <taxon>Planctomycetia</taxon>
        <taxon>Planctomycetales</taxon>
        <taxon>Planctomycetaceae</taxon>
        <taxon>Gimesia</taxon>
    </lineage>
</organism>
<proteinExistence type="predicted"/>